<keyword evidence="1" id="KW-0732">Signal</keyword>
<name>A0ABW5XLM1_9SPHI</name>
<sequence>MKKIIILVVLAITINQAQAQTSTTDSVHLKFNTELVKAGMTFTMPNGAVEVPIVKNMQMHYEMAVTIPGKAIEVRYAIAPYSTMRNAMKKSQKDGDTTEVFNKRINNMSRAITYSIATNVGGGVRDSTIRSQMFPPEAVKREFGADFGGTILIPVKNNSFGTQYKFCMMIALHKDFAGDGYIMYLGDSLQSIGPIVKEHFGINGGFYALKFKQ</sequence>
<accession>A0ABW5XLM1</accession>
<dbReference type="RefSeq" id="WP_377123188.1">
    <property type="nucleotide sequence ID" value="NZ_JBHUHN010000001.1"/>
</dbReference>
<comment type="caution">
    <text evidence="2">The sequence shown here is derived from an EMBL/GenBank/DDBJ whole genome shotgun (WGS) entry which is preliminary data.</text>
</comment>
<evidence type="ECO:0000256" key="1">
    <source>
        <dbReference type="SAM" id="SignalP"/>
    </source>
</evidence>
<keyword evidence="3" id="KW-1185">Reference proteome</keyword>
<gene>
    <name evidence="2" type="ORF">ACFSYC_02530</name>
</gene>
<protein>
    <submittedName>
        <fullName evidence="2">Uncharacterized protein</fullName>
    </submittedName>
</protein>
<evidence type="ECO:0000313" key="3">
    <source>
        <dbReference type="Proteomes" id="UP001597601"/>
    </source>
</evidence>
<dbReference type="Proteomes" id="UP001597601">
    <property type="component" value="Unassembled WGS sequence"/>
</dbReference>
<feature type="chain" id="PRO_5047306116" evidence="1">
    <location>
        <begin position="20"/>
        <end position="213"/>
    </location>
</feature>
<organism evidence="2 3">
    <name type="scientific">Mucilaginibacter antarcticus</name>
    <dbReference type="NCBI Taxonomy" id="1855725"/>
    <lineage>
        <taxon>Bacteria</taxon>
        <taxon>Pseudomonadati</taxon>
        <taxon>Bacteroidota</taxon>
        <taxon>Sphingobacteriia</taxon>
        <taxon>Sphingobacteriales</taxon>
        <taxon>Sphingobacteriaceae</taxon>
        <taxon>Mucilaginibacter</taxon>
    </lineage>
</organism>
<dbReference type="EMBL" id="JBHUON010000002">
    <property type="protein sequence ID" value="MFD2863553.1"/>
    <property type="molecule type" value="Genomic_DNA"/>
</dbReference>
<reference evidence="3" key="1">
    <citation type="journal article" date="2019" name="Int. J. Syst. Evol. Microbiol.">
        <title>The Global Catalogue of Microorganisms (GCM) 10K type strain sequencing project: providing services to taxonomists for standard genome sequencing and annotation.</title>
        <authorList>
            <consortium name="The Broad Institute Genomics Platform"/>
            <consortium name="The Broad Institute Genome Sequencing Center for Infectious Disease"/>
            <person name="Wu L."/>
            <person name="Ma J."/>
        </authorList>
    </citation>
    <scope>NUCLEOTIDE SEQUENCE [LARGE SCALE GENOMIC DNA]</scope>
    <source>
        <strain evidence="3">KCTC 52232</strain>
    </source>
</reference>
<evidence type="ECO:0000313" key="2">
    <source>
        <dbReference type="EMBL" id="MFD2863553.1"/>
    </source>
</evidence>
<proteinExistence type="predicted"/>
<feature type="signal peptide" evidence="1">
    <location>
        <begin position="1"/>
        <end position="19"/>
    </location>
</feature>